<evidence type="ECO:0008006" key="11">
    <source>
        <dbReference type="Google" id="ProtNLM"/>
    </source>
</evidence>
<keyword evidence="5 8" id="KW-0472">Membrane</keyword>
<dbReference type="InterPro" id="IPR018469">
    <property type="entry name" value="Dual_oxidase_maturation_fac"/>
</dbReference>
<sequence>MAALGHTFPFYAGPKPNFPMVTTLAIIITIFMTSLVAFISILPGIRGKMRLFWILRVVTSLFIGAVILAMNFSSEWSVGQVSTNTSYKAFSSECISTAVGLQIGLGGVNITLTGEGGLLPGRKGKPLLCGFGIYVGCGLKSSRIWAGGGRKGSSQASEAAFSHLRPEPGPLPTGYYNKESTWRLGENYAEEYAKALEKGLPDPVLYLAEVHPTQPVWPAWPVLPGGTLHLGHTVKFIPNKVEVPGPAFPWLSRVAFLCWLLADVMLSMPVLVYGGHVLLATGVFQLLGLLFFSTAMSLTLPCPLRLGTATLHTHRGPAYWITLTTATVGEDPVLEWDPEEGGLLSPRYRSTAESPEPQDIPLSEASSEVPCEESDCALESSPPWWPPGLPIWLQTSLGTPPKHHQNCLQDGLYQVPSPNVAVPSRSSPGPVGTAPRPAGDQGRVGVRG</sequence>
<accession>A0A4U1EK92</accession>
<comment type="similarity">
    <text evidence="2">Belongs to the DUOXA family.</text>
</comment>
<protein>
    <recommendedName>
        <fullName evidence="11">Dual oxidase maturation factor 1</fullName>
    </recommendedName>
</protein>
<dbReference type="Proteomes" id="UP000308365">
    <property type="component" value="Unassembled WGS sequence"/>
</dbReference>
<keyword evidence="3 8" id="KW-0812">Transmembrane</keyword>
<evidence type="ECO:0000256" key="1">
    <source>
        <dbReference type="ARBA" id="ARBA00004141"/>
    </source>
</evidence>
<evidence type="ECO:0000256" key="7">
    <source>
        <dbReference type="SAM" id="MobiDB-lite"/>
    </source>
</evidence>
<gene>
    <name evidence="9" type="ORF">EI555_020109</name>
</gene>
<comment type="subcellular location">
    <subcellularLocation>
        <location evidence="1">Membrane</location>
        <topology evidence="1">Multi-pass membrane protein</topology>
    </subcellularLocation>
</comment>
<dbReference type="GO" id="GO:0015031">
    <property type="term" value="P:protein transport"/>
    <property type="evidence" value="ECO:0007669"/>
    <property type="project" value="InterPro"/>
</dbReference>
<keyword evidence="4 8" id="KW-1133">Transmembrane helix</keyword>
<dbReference type="AlphaFoldDB" id="A0A4U1EK92"/>
<dbReference type="PANTHER" id="PTHR31158:SF3">
    <property type="entry name" value="DUAL OXIDASE MATURATION FACTOR 1"/>
    <property type="match status" value="1"/>
</dbReference>
<feature type="transmembrane region" description="Helical" evidence="8">
    <location>
        <begin position="20"/>
        <end position="41"/>
    </location>
</feature>
<evidence type="ECO:0000256" key="5">
    <source>
        <dbReference type="ARBA" id="ARBA00023136"/>
    </source>
</evidence>
<dbReference type="EMBL" id="RWIC01001358">
    <property type="protein sequence ID" value="TKC36156.1"/>
    <property type="molecule type" value="Genomic_DNA"/>
</dbReference>
<dbReference type="PANTHER" id="PTHR31158">
    <property type="entry name" value="DUAL OXIDASE 2"/>
    <property type="match status" value="1"/>
</dbReference>
<proteinExistence type="inferred from homology"/>
<feature type="transmembrane region" description="Helical" evidence="8">
    <location>
        <begin position="53"/>
        <end position="72"/>
    </location>
</feature>
<evidence type="ECO:0000313" key="9">
    <source>
        <dbReference type="EMBL" id="TKC36156.1"/>
    </source>
</evidence>
<reference evidence="10" key="1">
    <citation type="journal article" date="2019" name="IScience">
        <title>Narwhal Genome Reveals Long-Term Low Genetic Diversity despite Current Large Abundance Size.</title>
        <authorList>
            <person name="Westbury M.V."/>
            <person name="Petersen B."/>
            <person name="Garde E."/>
            <person name="Heide-Jorgensen M.P."/>
            <person name="Lorenzen E.D."/>
        </authorList>
    </citation>
    <scope>NUCLEOTIDE SEQUENCE [LARGE SCALE GENOMIC DNA]</scope>
</reference>
<evidence type="ECO:0000256" key="6">
    <source>
        <dbReference type="ARBA" id="ARBA00023180"/>
    </source>
</evidence>
<feature type="region of interest" description="Disordered" evidence="7">
    <location>
        <begin position="399"/>
        <end position="448"/>
    </location>
</feature>
<dbReference type="Pfam" id="PF10204">
    <property type="entry name" value="DuoxA"/>
    <property type="match status" value="3"/>
</dbReference>
<evidence type="ECO:0000256" key="2">
    <source>
        <dbReference type="ARBA" id="ARBA00009816"/>
    </source>
</evidence>
<feature type="region of interest" description="Disordered" evidence="7">
    <location>
        <begin position="344"/>
        <end position="368"/>
    </location>
</feature>
<evidence type="ECO:0000256" key="3">
    <source>
        <dbReference type="ARBA" id="ARBA00022692"/>
    </source>
</evidence>
<organism evidence="9 10">
    <name type="scientific">Monodon monoceros</name>
    <name type="common">Narwhal</name>
    <name type="synonym">Ceratodon monodon</name>
    <dbReference type="NCBI Taxonomy" id="40151"/>
    <lineage>
        <taxon>Eukaryota</taxon>
        <taxon>Metazoa</taxon>
        <taxon>Chordata</taxon>
        <taxon>Craniata</taxon>
        <taxon>Vertebrata</taxon>
        <taxon>Euteleostomi</taxon>
        <taxon>Mammalia</taxon>
        <taxon>Eutheria</taxon>
        <taxon>Laurasiatheria</taxon>
        <taxon>Artiodactyla</taxon>
        <taxon>Whippomorpha</taxon>
        <taxon>Cetacea</taxon>
        <taxon>Odontoceti</taxon>
        <taxon>Monodontidae</taxon>
        <taxon>Monodon</taxon>
    </lineage>
</organism>
<feature type="transmembrane region" description="Helical" evidence="8">
    <location>
        <begin position="278"/>
        <end position="300"/>
    </location>
</feature>
<keyword evidence="6" id="KW-0325">Glycoprotein</keyword>
<name>A0A4U1EK92_MONMO</name>
<evidence type="ECO:0000256" key="4">
    <source>
        <dbReference type="ARBA" id="ARBA00022989"/>
    </source>
</evidence>
<evidence type="ECO:0000256" key="8">
    <source>
        <dbReference type="SAM" id="Phobius"/>
    </source>
</evidence>
<evidence type="ECO:0000313" key="10">
    <source>
        <dbReference type="Proteomes" id="UP000308365"/>
    </source>
</evidence>
<dbReference type="GO" id="GO:0005789">
    <property type="term" value="C:endoplasmic reticulum membrane"/>
    <property type="evidence" value="ECO:0007669"/>
    <property type="project" value="InterPro"/>
</dbReference>
<comment type="caution">
    <text evidence="9">The sequence shown here is derived from an EMBL/GenBank/DDBJ whole genome shotgun (WGS) entry which is preliminary data.</text>
</comment>